<dbReference type="InterPro" id="IPR005180">
    <property type="entry name" value="DUF302"/>
</dbReference>
<dbReference type="PANTHER" id="PTHR38342">
    <property type="entry name" value="SLR5037 PROTEIN"/>
    <property type="match status" value="1"/>
</dbReference>
<dbReference type="InterPro" id="IPR035923">
    <property type="entry name" value="TT1751-like_sf"/>
</dbReference>
<keyword evidence="3" id="KW-1185">Reference proteome</keyword>
<dbReference type="EMBL" id="RCZG01000007">
    <property type="protein sequence ID" value="TPG32666.1"/>
    <property type="molecule type" value="Genomic_DNA"/>
</dbReference>
<organism evidence="2 3">
    <name type="scientific">Mycolicibacterium hodleri</name>
    <dbReference type="NCBI Taxonomy" id="49897"/>
    <lineage>
        <taxon>Bacteria</taxon>
        <taxon>Bacillati</taxon>
        <taxon>Actinomycetota</taxon>
        <taxon>Actinomycetes</taxon>
        <taxon>Mycobacteriales</taxon>
        <taxon>Mycobacteriaceae</taxon>
        <taxon>Mycolicibacterium</taxon>
    </lineage>
</organism>
<name>A0A502E826_9MYCO</name>
<dbReference type="Pfam" id="PF03625">
    <property type="entry name" value="DUF302"/>
    <property type="match status" value="1"/>
</dbReference>
<feature type="domain" description="DUF302" evidence="1">
    <location>
        <begin position="38"/>
        <end position="99"/>
    </location>
</feature>
<dbReference type="OrthoDB" id="9799367at2"/>
<protein>
    <submittedName>
        <fullName evidence="2">DUF302 domain-containing protein</fullName>
    </submittedName>
</protein>
<reference evidence="2 3" key="1">
    <citation type="journal article" date="2019" name="Environ. Microbiol.">
        <title>Species interactions and distinct microbial communities in high Arctic permafrost affected cryosols are associated with the CH4 and CO2 gas fluxes.</title>
        <authorList>
            <person name="Altshuler I."/>
            <person name="Hamel J."/>
            <person name="Turney S."/>
            <person name="Magnuson E."/>
            <person name="Levesque R."/>
            <person name="Greer C."/>
            <person name="Whyte L.G."/>
        </authorList>
    </citation>
    <scope>NUCLEOTIDE SEQUENCE [LARGE SCALE GENOMIC DNA]</scope>
    <source>
        <strain evidence="2 3">S5.20</strain>
    </source>
</reference>
<proteinExistence type="predicted"/>
<dbReference type="SUPFAM" id="SSF103247">
    <property type="entry name" value="TT1751-like"/>
    <property type="match status" value="1"/>
</dbReference>
<dbReference type="Gene3D" id="3.30.310.70">
    <property type="entry name" value="TT1751-like domain"/>
    <property type="match status" value="1"/>
</dbReference>
<dbReference type="AlphaFoldDB" id="A0A502E826"/>
<evidence type="ECO:0000259" key="1">
    <source>
        <dbReference type="Pfam" id="PF03625"/>
    </source>
</evidence>
<comment type="caution">
    <text evidence="2">The sequence shown here is derived from an EMBL/GenBank/DDBJ whole genome shotgun (WGS) entry which is preliminary data.</text>
</comment>
<dbReference type="Proteomes" id="UP000320095">
    <property type="component" value="Unassembled WGS sequence"/>
</dbReference>
<dbReference type="CDD" id="cd14797">
    <property type="entry name" value="DUF302"/>
    <property type="match status" value="1"/>
</dbReference>
<sequence>MNDDDTIVTKVSPFTVADTIGRLMAEIAARNMKVFAVIDHSGEARGAGLDLRDTKVVIFGSPVAGTPVMAAAPLAALDLPLKVLIWNDRDTTKISYTAPQALASRYQLTQDLAARLTGIDGVTDAVIDK</sequence>
<evidence type="ECO:0000313" key="2">
    <source>
        <dbReference type="EMBL" id="TPG32666.1"/>
    </source>
</evidence>
<dbReference type="RefSeq" id="WP_140693642.1">
    <property type="nucleotide sequence ID" value="NZ_RCZG01000007.1"/>
</dbReference>
<evidence type="ECO:0000313" key="3">
    <source>
        <dbReference type="Proteomes" id="UP000320095"/>
    </source>
</evidence>
<gene>
    <name evidence="2" type="ORF">EAH80_17770</name>
</gene>
<dbReference type="PANTHER" id="PTHR38342:SF2">
    <property type="entry name" value="INNER MEMBRANE OR EXPORTED"/>
    <property type="match status" value="1"/>
</dbReference>
<accession>A0A502E826</accession>